<comment type="similarity">
    <text evidence="1 3">Belongs to the short-chain dehydrogenases/reductases (SDR) family.</text>
</comment>
<dbReference type="PANTHER" id="PTHR45024">
    <property type="entry name" value="DEHYDROGENASES, SHORT CHAIN"/>
    <property type="match status" value="1"/>
</dbReference>
<dbReference type="InterPro" id="IPR057326">
    <property type="entry name" value="KR_dom"/>
</dbReference>
<dbReference type="SMART" id="SM00822">
    <property type="entry name" value="PKS_KR"/>
    <property type="match status" value="1"/>
</dbReference>
<dbReference type="InterPro" id="IPR020904">
    <property type="entry name" value="Sc_DH/Rdtase_CS"/>
</dbReference>
<keyword evidence="2" id="KW-0560">Oxidoreductase</keyword>
<dbReference type="Gene3D" id="3.40.50.720">
    <property type="entry name" value="NAD(P)-binding Rossmann-like Domain"/>
    <property type="match status" value="1"/>
</dbReference>
<accession>A0A842HLB0</accession>
<proteinExistence type="inferred from homology"/>
<sequence length="297" mass="30999">MRLENKVAVVTGSGQGLGLATAKALAQAGAAVVVNDISEAHATAAVQAITAAGGKATTAVAPIGSSEAADLCIERAVSAFGRLDIMVTNAGILRDKVLWNMSDDDFDNVITTHLRGTFTCARAAVRQFRAQGEGGRLLLVSSLAGQRGNFGQGNYAAAKAGIAAFARTWALECARMNVTVNAVLPTALTQMVATIPGMQDYVAAAQRGDPLPQKVRMGMGLGLAEDVAPLFVFLASQAAQHITGQCIGLGGDKLALWSHPDEKHIAFKEGGWSAETIAEMWDSTFGRRHESYGITMA</sequence>
<dbReference type="PROSITE" id="PS00061">
    <property type="entry name" value="ADH_SHORT"/>
    <property type="match status" value="1"/>
</dbReference>
<evidence type="ECO:0000256" key="3">
    <source>
        <dbReference type="RuleBase" id="RU000363"/>
    </source>
</evidence>
<evidence type="ECO:0000313" key="5">
    <source>
        <dbReference type="EMBL" id="MBC2769033.1"/>
    </source>
</evidence>
<reference evidence="5 6" key="1">
    <citation type="submission" date="2020-08" db="EMBL/GenBank/DDBJ databases">
        <title>Paraeoetvoesia sp. YC-7-48 draft genome sequence.</title>
        <authorList>
            <person name="Yao L."/>
        </authorList>
    </citation>
    <scope>NUCLEOTIDE SEQUENCE [LARGE SCALE GENOMIC DNA]</scope>
    <source>
        <strain evidence="6">YC-7-48</strain>
    </source>
</reference>
<dbReference type="PRINTS" id="PR00081">
    <property type="entry name" value="GDHRDH"/>
</dbReference>
<dbReference type="PRINTS" id="PR00080">
    <property type="entry name" value="SDRFAMILY"/>
</dbReference>
<evidence type="ECO:0000259" key="4">
    <source>
        <dbReference type="SMART" id="SM00822"/>
    </source>
</evidence>
<feature type="domain" description="Ketoreductase" evidence="4">
    <location>
        <begin position="6"/>
        <end position="186"/>
    </location>
</feature>
<dbReference type="Proteomes" id="UP000545386">
    <property type="component" value="Unassembled WGS sequence"/>
</dbReference>
<dbReference type="GO" id="GO:0016491">
    <property type="term" value="F:oxidoreductase activity"/>
    <property type="evidence" value="ECO:0007669"/>
    <property type="project" value="UniProtKB-KW"/>
</dbReference>
<dbReference type="AlphaFoldDB" id="A0A842HLB0"/>
<evidence type="ECO:0000313" key="6">
    <source>
        <dbReference type="Proteomes" id="UP000545386"/>
    </source>
</evidence>
<protein>
    <submittedName>
        <fullName evidence="5">SDR family oxidoreductase</fullName>
    </submittedName>
</protein>
<dbReference type="SUPFAM" id="SSF51735">
    <property type="entry name" value="NAD(P)-binding Rossmann-fold domains"/>
    <property type="match status" value="1"/>
</dbReference>
<dbReference type="InterPro" id="IPR051687">
    <property type="entry name" value="Peroxisomal_Beta-Oxidation"/>
</dbReference>
<keyword evidence="6" id="KW-1185">Reference proteome</keyword>
<evidence type="ECO:0000256" key="1">
    <source>
        <dbReference type="ARBA" id="ARBA00006484"/>
    </source>
</evidence>
<dbReference type="InterPro" id="IPR002347">
    <property type="entry name" value="SDR_fam"/>
</dbReference>
<dbReference type="PANTHER" id="PTHR45024:SF2">
    <property type="entry name" value="SCP2 DOMAIN-CONTAINING PROTEIN"/>
    <property type="match status" value="1"/>
</dbReference>
<dbReference type="InterPro" id="IPR036291">
    <property type="entry name" value="NAD(P)-bd_dom_sf"/>
</dbReference>
<evidence type="ECO:0000256" key="2">
    <source>
        <dbReference type="ARBA" id="ARBA00023002"/>
    </source>
</evidence>
<gene>
    <name evidence="5" type="ORF">GTU67_03775</name>
</gene>
<comment type="caution">
    <text evidence="5">The sequence shown here is derived from an EMBL/GenBank/DDBJ whole genome shotgun (WGS) entry which is preliminary data.</text>
</comment>
<dbReference type="Pfam" id="PF00106">
    <property type="entry name" value="adh_short"/>
    <property type="match status" value="1"/>
</dbReference>
<name>A0A842HLB0_9BURK</name>
<dbReference type="EMBL" id="JACJUU010000002">
    <property type="protein sequence ID" value="MBC2769033.1"/>
    <property type="molecule type" value="Genomic_DNA"/>
</dbReference>
<organism evidence="5 6">
    <name type="scientific">Pusillimonas minor</name>
    <dbReference type="NCBI Taxonomy" id="2697024"/>
    <lineage>
        <taxon>Bacteria</taxon>
        <taxon>Pseudomonadati</taxon>
        <taxon>Pseudomonadota</taxon>
        <taxon>Betaproteobacteria</taxon>
        <taxon>Burkholderiales</taxon>
        <taxon>Alcaligenaceae</taxon>
        <taxon>Pusillimonas</taxon>
    </lineage>
</organism>
<dbReference type="FunFam" id="3.40.50.720:FF:000084">
    <property type="entry name" value="Short-chain dehydrogenase reductase"/>
    <property type="match status" value="1"/>
</dbReference>